<feature type="domain" description="Pyrin" evidence="4">
    <location>
        <begin position="86"/>
        <end position="179"/>
    </location>
</feature>
<dbReference type="CDD" id="cd08321">
    <property type="entry name" value="Pyrin_ASC-like"/>
    <property type="match status" value="1"/>
</dbReference>
<protein>
    <submittedName>
        <fullName evidence="7">NACHT, LRR and PYD domains-containing protein 10</fullName>
    </submittedName>
</protein>
<dbReference type="InterPro" id="IPR004020">
    <property type="entry name" value="DAPIN"/>
</dbReference>
<dbReference type="InterPro" id="IPR011029">
    <property type="entry name" value="DEATH-like_dom_sf"/>
</dbReference>
<dbReference type="PROSITE" id="PS50837">
    <property type="entry name" value="NACHT"/>
    <property type="match status" value="1"/>
</dbReference>
<evidence type="ECO:0000313" key="7">
    <source>
        <dbReference type="RefSeq" id="XP_006873085.1"/>
    </source>
</evidence>
<dbReference type="SUPFAM" id="SSF47986">
    <property type="entry name" value="DEATH domain"/>
    <property type="match status" value="1"/>
</dbReference>
<dbReference type="GeneID" id="102816676"/>
<dbReference type="Pfam" id="PF17779">
    <property type="entry name" value="WHD_NOD2"/>
    <property type="match status" value="1"/>
</dbReference>
<dbReference type="InterPro" id="IPR007111">
    <property type="entry name" value="NACHT_NTPase"/>
</dbReference>
<evidence type="ECO:0000313" key="6">
    <source>
        <dbReference type="Proteomes" id="UP000504623"/>
    </source>
</evidence>
<feature type="compositionally biased region" description="Basic and acidic residues" evidence="3">
    <location>
        <begin position="678"/>
        <end position="691"/>
    </location>
</feature>
<evidence type="ECO:0000259" key="4">
    <source>
        <dbReference type="PROSITE" id="PS50824"/>
    </source>
</evidence>
<gene>
    <name evidence="7" type="primary">NLRP10</name>
</gene>
<dbReference type="OrthoDB" id="120976at2759"/>
<keyword evidence="2" id="KW-0067">ATP-binding</keyword>
<dbReference type="InterPro" id="IPR041075">
    <property type="entry name" value="NOD1/2_WH"/>
</dbReference>
<dbReference type="Gene3D" id="3.40.50.300">
    <property type="entry name" value="P-loop containing nucleotide triphosphate hydrolases"/>
    <property type="match status" value="1"/>
</dbReference>
<dbReference type="InterPro" id="IPR027417">
    <property type="entry name" value="P-loop_NTPase"/>
</dbReference>
<dbReference type="SUPFAM" id="SSF52540">
    <property type="entry name" value="P-loop containing nucleoside triphosphate hydrolases"/>
    <property type="match status" value="1"/>
</dbReference>
<dbReference type="AlphaFoldDB" id="A0A9B0U5P5"/>
<dbReference type="CTD" id="338322"/>
<organism evidence="6 7">
    <name type="scientific">Chrysochloris asiatica</name>
    <name type="common">Cape golden mole</name>
    <dbReference type="NCBI Taxonomy" id="185453"/>
    <lineage>
        <taxon>Eukaryota</taxon>
        <taxon>Metazoa</taxon>
        <taxon>Chordata</taxon>
        <taxon>Craniata</taxon>
        <taxon>Vertebrata</taxon>
        <taxon>Euteleostomi</taxon>
        <taxon>Mammalia</taxon>
        <taxon>Eutheria</taxon>
        <taxon>Afrotheria</taxon>
        <taxon>Chrysochloridae</taxon>
        <taxon>Chrysochlorinae</taxon>
        <taxon>Chrysochloris</taxon>
    </lineage>
</organism>
<evidence type="ECO:0000256" key="2">
    <source>
        <dbReference type="ARBA" id="ARBA00022840"/>
    </source>
</evidence>
<feature type="compositionally biased region" description="Basic and acidic residues" evidence="3">
    <location>
        <begin position="698"/>
        <end position="714"/>
    </location>
</feature>
<name>A0A9B0U5P5_CHRAS</name>
<dbReference type="PANTHER" id="PTHR45690:SF4">
    <property type="entry name" value="NACHT, LRR AND PYD DOMAINS-CONTAINING PROTEIN 10"/>
    <property type="match status" value="1"/>
</dbReference>
<dbReference type="RefSeq" id="XP_006873085.1">
    <property type="nucleotide sequence ID" value="XM_006873023.1"/>
</dbReference>
<dbReference type="SMART" id="SM01289">
    <property type="entry name" value="PYRIN"/>
    <property type="match status" value="1"/>
</dbReference>
<evidence type="ECO:0000256" key="1">
    <source>
        <dbReference type="ARBA" id="ARBA00022741"/>
    </source>
</evidence>
<dbReference type="InterPro" id="IPR050637">
    <property type="entry name" value="NLRP_innate_immun_reg"/>
</dbReference>
<proteinExistence type="predicted"/>
<keyword evidence="6" id="KW-1185">Reference proteome</keyword>
<dbReference type="PROSITE" id="PS50824">
    <property type="entry name" value="DAPIN"/>
    <property type="match status" value="1"/>
</dbReference>
<dbReference type="GO" id="GO:0050729">
    <property type="term" value="P:positive regulation of inflammatory response"/>
    <property type="evidence" value="ECO:0007669"/>
    <property type="project" value="TreeGrafter"/>
</dbReference>
<accession>A0A9B0U5P5</accession>
<evidence type="ECO:0000259" key="5">
    <source>
        <dbReference type="PROSITE" id="PS50837"/>
    </source>
</evidence>
<dbReference type="Pfam" id="PF05729">
    <property type="entry name" value="NACHT"/>
    <property type="match status" value="1"/>
</dbReference>
<feature type="region of interest" description="Disordered" evidence="3">
    <location>
        <begin position="733"/>
        <end position="754"/>
    </location>
</feature>
<feature type="compositionally biased region" description="Polar residues" evidence="3">
    <location>
        <begin position="736"/>
        <end position="746"/>
    </location>
</feature>
<dbReference type="PANTHER" id="PTHR45690">
    <property type="entry name" value="NACHT, LRR AND PYD DOMAINS-CONTAINING PROTEIN 12"/>
    <property type="match status" value="1"/>
</dbReference>
<sequence>MCKRDGDKEGVINTPTQLLPTSLCNHTYYLTERHRGNDKKDIPAFIIHFTWDIAYNLLFLASTQQLAKHPEHRPLVSTRLYTPIAMALTRDPKDALLFVLCDLEEESFKTLKFYLQSITLPDGHWQLARGKLKGLSPVDLASQLIDIYGANEAVNVVLKGLKKMNLLELVDHLSHVCLNDYRERYREHVRYLEERQEGGVNGSYNQLLLVAKSSSGCPEKEVTVNDLFGSGERSSKSTVVLQGSAGTGKTTLARKIVLDWASGTLFAGQFDYVFYVSCREVVLLPECTLDLLLFWCCGDNKAPVKEILRQPERLLFILDGFDELQRPFAEKLMRPRLSPMQDLLHRLIRRNILSESFLFITTRPLALQNLGCLLQQPHHVHIVGFSEEERKRYFRFYFTDEEQARNALDFVQRNQVLYKACQVPGICWVVCSWLKKQLERGKEISDIPSNSTDIYMAYVSTFLPPNDNEDCLELPRHKVLKSLCSLAAEGIQHQKILFEEADLKKYNLDGPKLAAFLSSSDYQEGLDVKKFYSFRHISFQEFFYAMSYLVKEDHHPLGKESRRELERLLETKNEDMTLSMQFLLDMLKYGSSSNLEVKFCFKISSYVIQDLKHFKKQLESVRHNSTWDLEFSLYESKIKNLVKGIQWSDTSVALTCSNEKEVRQRCSFNVKTSLRNRQGKEPKNLLEDKNKRAGTQKGDSDGKGRGTKEPETRKLGAVACGSIEMGTIEVMGQRNGGVQEQENWSKTAKKNGKM</sequence>
<keyword evidence="1" id="KW-0547">Nucleotide-binding</keyword>
<feature type="domain" description="NACHT" evidence="5">
    <location>
        <begin position="237"/>
        <end position="431"/>
    </location>
</feature>
<feature type="region of interest" description="Disordered" evidence="3">
    <location>
        <begin position="673"/>
        <end position="718"/>
    </location>
</feature>
<dbReference type="Proteomes" id="UP000504623">
    <property type="component" value="Unplaced"/>
</dbReference>
<dbReference type="Gene3D" id="1.10.533.10">
    <property type="entry name" value="Death Domain, Fas"/>
    <property type="match status" value="1"/>
</dbReference>
<reference evidence="7" key="1">
    <citation type="submission" date="2025-08" db="UniProtKB">
        <authorList>
            <consortium name="RefSeq"/>
        </authorList>
    </citation>
    <scope>IDENTIFICATION</scope>
    <source>
        <tissue evidence="7">Spleen</tissue>
    </source>
</reference>
<dbReference type="GO" id="GO:0005524">
    <property type="term" value="F:ATP binding"/>
    <property type="evidence" value="ECO:0007669"/>
    <property type="project" value="UniProtKB-KW"/>
</dbReference>
<evidence type="ECO:0000256" key="3">
    <source>
        <dbReference type="SAM" id="MobiDB-lite"/>
    </source>
</evidence>
<dbReference type="GO" id="GO:0005737">
    <property type="term" value="C:cytoplasm"/>
    <property type="evidence" value="ECO:0007669"/>
    <property type="project" value="TreeGrafter"/>
</dbReference>
<dbReference type="CDD" id="cd00009">
    <property type="entry name" value="AAA"/>
    <property type="match status" value="1"/>
</dbReference>
<dbReference type="Pfam" id="PF02758">
    <property type="entry name" value="PYRIN"/>
    <property type="match status" value="1"/>
</dbReference>